<feature type="domain" description="EGF-like" evidence="4">
    <location>
        <begin position="101"/>
        <end position="112"/>
    </location>
</feature>
<feature type="chain" id="PRO_5010360029" evidence="3">
    <location>
        <begin position="28"/>
        <end position="298"/>
    </location>
</feature>
<accession>A0A1S3I530</accession>
<evidence type="ECO:0000313" key="6">
    <source>
        <dbReference type="RefSeq" id="XP_013393328.1"/>
    </source>
</evidence>
<evidence type="ECO:0000256" key="3">
    <source>
        <dbReference type="SAM" id="SignalP"/>
    </source>
</evidence>
<feature type="transmembrane region" description="Helical" evidence="2">
    <location>
        <begin position="226"/>
        <end position="250"/>
    </location>
</feature>
<dbReference type="AlphaFoldDB" id="A0A1S3I530"/>
<dbReference type="InParanoid" id="A0A1S3I530"/>
<dbReference type="OrthoDB" id="10649105at2759"/>
<protein>
    <submittedName>
        <fullName evidence="6">Uncharacterized protein LOC106161042</fullName>
    </submittedName>
</protein>
<dbReference type="KEGG" id="lak:106161042"/>
<evidence type="ECO:0000313" key="5">
    <source>
        <dbReference type="Proteomes" id="UP000085678"/>
    </source>
</evidence>
<dbReference type="InterPro" id="IPR000742">
    <property type="entry name" value="EGF"/>
</dbReference>
<keyword evidence="5" id="KW-1185">Reference proteome</keyword>
<dbReference type="Proteomes" id="UP000085678">
    <property type="component" value="Unplaced"/>
</dbReference>
<dbReference type="PROSITE" id="PS00022">
    <property type="entry name" value="EGF_1"/>
    <property type="match status" value="1"/>
</dbReference>
<evidence type="ECO:0000256" key="2">
    <source>
        <dbReference type="SAM" id="Phobius"/>
    </source>
</evidence>
<dbReference type="GeneID" id="106161042"/>
<feature type="compositionally biased region" description="Polar residues" evidence="1">
    <location>
        <begin position="289"/>
        <end position="298"/>
    </location>
</feature>
<evidence type="ECO:0000259" key="4">
    <source>
        <dbReference type="PROSITE" id="PS00022"/>
    </source>
</evidence>
<dbReference type="SUPFAM" id="SSF57196">
    <property type="entry name" value="EGF/Laminin"/>
    <property type="match status" value="1"/>
</dbReference>
<organism evidence="5 6">
    <name type="scientific">Lingula anatina</name>
    <name type="common">Brachiopod</name>
    <name type="synonym">Lingula unguis</name>
    <dbReference type="NCBI Taxonomy" id="7574"/>
    <lineage>
        <taxon>Eukaryota</taxon>
        <taxon>Metazoa</taxon>
        <taxon>Spiralia</taxon>
        <taxon>Lophotrochozoa</taxon>
        <taxon>Brachiopoda</taxon>
        <taxon>Linguliformea</taxon>
        <taxon>Lingulata</taxon>
        <taxon>Lingulida</taxon>
        <taxon>Linguloidea</taxon>
        <taxon>Lingulidae</taxon>
        <taxon>Lingula</taxon>
    </lineage>
</organism>
<feature type="signal peptide" evidence="3">
    <location>
        <begin position="1"/>
        <end position="27"/>
    </location>
</feature>
<dbReference type="RefSeq" id="XP_013393328.1">
    <property type="nucleotide sequence ID" value="XM_013537874.1"/>
</dbReference>
<keyword evidence="2" id="KW-1133">Transmembrane helix</keyword>
<proteinExistence type="predicted"/>
<reference evidence="6" key="1">
    <citation type="submission" date="2025-08" db="UniProtKB">
        <authorList>
            <consortium name="RefSeq"/>
        </authorList>
    </citation>
    <scope>IDENTIFICATION</scope>
    <source>
        <tissue evidence="6">Gonads</tissue>
    </source>
</reference>
<keyword evidence="2" id="KW-0472">Membrane</keyword>
<keyword evidence="3" id="KW-0732">Signal</keyword>
<evidence type="ECO:0000256" key="1">
    <source>
        <dbReference type="SAM" id="MobiDB-lite"/>
    </source>
</evidence>
<sequence>MEKMEKAAVGLIIVALSAGTFFHDVNAVDNTTSTAILTNTTDETASTNATLTTTATVDVSSTAGENTAITTATTTSNSPCPSNTFCKNGQCSLNAESQMQCQCYQHFFGTQCTIADLTTVTDNVDSRSVSFTWPSTPSLSGYSFLYYETAVTNGDARTAPVTVTSRSATLSGLNAGMVLYVVCLVPTSTITGMTRDQLRSDAFRTANKCVKVRTGYDATDPYTVSFYVILSVLGGVLLLISALGCVAACGRRMLDSEKSKSWKWVQRLSATLNRRSGSRSGSGKQSQQLDQNGKNLRT</sequence>
<feature type="compositionally biased region" description="Low complexity" evidence="1">
    <location>
        <begin position="274"/>
        <end position="288"/>
    </location>
</feature>
<dbReference type="Gene3D" id="2.10.25.10">
    <property type="entry name" value="Laminin"/>
    <property type="match status" value="1"/>
</dbReference>
<keyword evidence="2" id="KW-0812">Transmembrane</keyword>
<name>A0A1S3I530_LINAN</name>
<gene>
    <name evidence="6" type="primary">LOC106161042</name>
</gene>
<feature type="region of interest" description="Disordered" evidence="1">
    <location>
        <begin position="273"/>
        <end position="298"/>
    </location>
</feature>